<gene>
    <name evidence="1" type="ORF">AKJ09_03167</name>
</gene>
<name>A0A0K1PSI9_9BACT</name>
<protein>
    <submittedName>
        <fullName evidence="1">Uncharacterized protein</fullName>
    </submittedName>
</protein>
<evidence type="ECO:0000313" key="1">
    <source>
        <dbReference type="EMBL" id="AKU96503.1"/>
    </source>
</evidence>
<evidence type="ECO:0000313" key="2">
    <source>
        <dbReference type="Proteomes" id="UP000064967"/>
    </source>
</evidence>
<keyword evidence="2" id="KW-1185">Reference proteome</keyword>
<dbReference type="SUPFAM" id="SSF82171">
    <property type="entry name" value="DPP6 N-terminal domain-like"/>
    <property type="match status" value="1"/>
</dbReference>
<dbReference type="Gene3D" id="2.120.10.30">
    <property type="entry name" value="TolB, C-terminal domain"/>
    <property type="match status" value="1"/>
</dbReference>
<dbReference type="STRING" id="1391654.AKJ09_03167"/>
<dbReference type="InterPro" id="IPR011042">
    <property type="entry name" value="6-blade_b-propeller_TolB-like"/>
</dbReference>
<dbReference type="KEGG" id="llu:AKJ09_03167"/>
<sequence>MATGKLVTISDRTEGDALYRVLVDGTATRVWPPRDRAPIFTLHEELGVGSDEMQASPDGQRVAYVEDGVLNVSHLEDGSTIGIFRAPHIEDAIFVTAWSPDSHALLYALERRLPGNPDDEASTYDAARFFLYDFRSRTTTSMSLPGEFHGWLPSGEIILLDGDQALLFADGKHRPLLSDRVRLGQLDVSADGSRIVAMAAVDHGSQVVSIDPRAERMKPLGTPRRHADVQWPHVSPNGEIVARMERGRTEGGIPEWAVFIEERQLTPFAKTLRSFTWLDEATLAVLYDHELLVIARDGTVKGRPQLR</sequence>
<proteinExistence type="predicted"/>
<dbReference type="EMBL" id="CP012333">
    <property type="protein sequence ID" value="AKU96503.1"/>
    <property type="molecule type" value="Genomic_DNA"/>
</dbReference>
<reference evidence="1 2" key="1">
    <citation type="submission" date="2015-08" db="EMBL/GenBank/DDBJ databases">
        <authorList>
            <person name="Babu N.S."/>
            <person name="Beckwith C.J."/>
            <person name="Beseler K.G."/>
            <person name="Brison A."/>
            <person name="Carone J.V."/>
            <person name="Caskin T.P."/>
            <person name="Diamond M."/>
            <person name="Durham M.E."/>
            <person name="Foxe J.M."/>
            <person name="Go M."/>
            <person name="Henderson B.A."/>
            <person name="Jones I.B."/>
            <person name="McGettigan J.A."/>
            <person name="Micheletti S.J."/>
            <person name="Nasrallah M.E."/>
            <person name="Ortiz D."/>
            <person name="Piller C.R."/>
            <person name="Privatt S.R."/>
            <person name="Schneider S.L."/>
            <person name="Sharp S."/>
            <person name="Smith T.C."/>
            <person name="Stanton J.D."/>
            <person name="Ullery H.E."/>
            <person name="Wilson R.J."/>
            <person name="Serrano M.G."/>
            <person name="Buck G."/>
            <person name="Lee V."/>
            <person name="Wang Y."/>
            <person name="Carvalho R."/>
            <person name="Voegtly L."/>
            <person name="Shi R."/>
            <person name="Duckworth R."/>
            <person name="Johnson A."/>
            <person name="Loviza R."/>
            <person name="Walstead R."/>
            <person name="Shah Z."/>
            <person name="Kiflezghi M."/>
            <person name="Wade K."/>
            <person name="Ball S.L."/>
            <person name="Bradley K.W."/>
            <person name="Asai D.J."/>
            <person name="Bowman C.A."/>
            <person name="Russell D.A."/>
            <person name="Pope W.H."/>
            <person name="Jacobs-Sera D."/>
            <person name="Hendrix R.W."/>
            <person name="Hatfull G.F."/>
        </authorList>
    </citation>
    <scope>NUCLEOTIDE SEQUENCE [LARGE SCALE GENOMIC DNA]</scope>
    <source>
        <strain evidence="1 2">DSM 27648</strain>
    </source>
</reference>
<dbReference type="AlphaFoldDB" id="A0A0K1PSI9"/>
<accession>A0A0K1PSI9</accession>
<organism evidence="1 2">
    <name type="scientific">Labilithrix luteola</name>
    <dbReference type="NCBI Taxonomy" id="1391654"/>
    <lineage>
        <taxon>Bacteria</taxon>
        <taxon>Pseudomonadati</taxon>
        <taxon>Myxococcota</taxon>
        <taxon>Polyangia</taxon>
        <taxon>Polyangiales</taxon>
        <taxon>Labilitrichaceae</taxon>
        <taxon>Labilithrix</taxon>
    </lineage>
</organism>
<dbReference type="Proteomes" id="UP000064967">
    <property type="component" value="Chromosome"/>
</dbReference>